<sequence>MEAGMAGFVLGISLIMAIGAQNAFVLRQGLRGEHVLPLVLTCATSDMILIAAGVAGFGVLVESYPIAVDLARWGGALFLVVYGAMNFRSAFAGGDALEDAGRSSVSRKVAVMTCLMLTWANPHVYLDTVVLLGGLSSQYDPSYAFGIGAALSSYFFFFSLGYGARLLRPLFTSPRAWQVLDGFVGVTMWIIALTLMLG</sequence>
<evidence type="ECO:0000256" key="3">
    <source>
        <dbReference type="ARBA" id="ARBA00022692"/>
    </source>
</evidence>
<evidence type="ECO:0000256" key="6">
    <source>
        <dbReference type="SAM" id="Phobius"/>
    </source>
</evidence>
<feature type="transmembrane region" description="Helical" evidence="6">
    <location>
        <begin position="38"/>
        <end position="61"/>
    </location>
</feature>
<comment type="subcellular location">
    <subcellularLocation>
        <location evidence="1">Cell membrane</location>
        <topology evidence="1">Multi-pass membrane protein</topology>
    </subcellularLocation>
</comment>
<dbReference type="OrthoDB" id="5638726at2"/>
<organism evidence="7 8">
    <name type="scientific">Shimia litoralis</name>
    <dbReference type="NCBI Taxonomy" id="420403"/>
    <lineage>
        <taxon>Bacteria</taxon>
        <taxon>Pseudomonadati</taxon>
        <taxon>Pseudomonadota</taxon>
        <taxon>Alphaproteobacteria</taxon>
        <taxon>Rhodobacterales</taxon>
        <taxon>Roseobacteraceae</taxon>
    </lineage>
</organism>
<dbReference type="InterPro" id="IPR001123">
    <property type="entry name" value="LeuE-type"/>
</dbReference>
<dbReference type="Pfam" id="PF01810">
    <property type="entry name" value="LysE"/>
    <property type="match status" value="1"/>
</dbReference>
<keyword evidence="3 6" id="KW-0812">Transmembrane</keyword>
<evidence type="ECO:0000256" key="1">
    <source>
        <dbReference type="ARBA" id="ARBA00004651"/>
    </source>
</evidence>
<feature type="transmembrane region" description="Helical" evidence="6">
    <location>
        <begin position="142"/>
        <end position="164"/>
    </location>
</feature>
<feature type="transmembrane region" description="Helical" evidence="6">
    <location>
        <begin position="176"/>
        <end position="197"/>
    </location>
</feature>
<feature type="transmembrane region" description="Helical" evidence="6">
    <location>
        <begin position="105"/>
        <end position="122"/>
    </location>
</feature>
<keyword evidence="5 6" id="KW-0472">Membrane</keyword>
<proteinExistence type="predicted"/>
<evidence type="ECO:0000313" key="8">
    <source>
        <dbReference type="Proteomes" id="UP000306575"/>
    </source>
</evidence>
<dbReference type="GO" id="GO:0015171">
    <property type="term" value="F:amino acid transmembrane transporter activity"/>
    <property type="evidence" value="ECO:0007669"/>
    <property type="project" value="TreeGrafter"/>
</dbReference>
<feature type="transmembrane region" description="Helical" evidence="6">
    <location>
        <begin position="73"/>
        <end position="93"/>
    </location>
</feature>
<keyword evidence="8" id="KW-1185">Reference proteome</keyword>
<dbReference type="PANTHER" id="PTHR30086:SF20">
    <property type="entry name" value="ARGININE EXPORTER PROTEIN ARGO-RELATED"/>
    <property type="match status" value="1"/>
</dbReference>
<evidence type="ECO:0000256" key="5">
    <source>
        <dbReference type="ARBA" id="ARBA00023136"/>
    </source>
</evidence>
<name>A0A4U7NAV2_9RHOB</name>
<protein>
    <submittedName>
        <fullName evidence="7">Amino acid transporter</fullName>
    </submittedName>
</protein>
<gene>
    <name evidence="7" type="ORF">FAP39_04580</name>
</gene>
<feature type="transmembrane region" description="Helical" evidence="6">
    <location>
        <begin position="6"/>
        <end position="26"/>
    </location>
</feature>
<dbReference type="GO" id="GO:0005886">
    <property type="term" value="C:plasma membrane"/>
    <property type="evidence" value="ECO:0007669"/>
    <property type="project" value="UniProtKB-SubCell"/>
</dbReference>
<dbReference type="AlphaFoldDB" id="A0A4U7NAV2"/>
<reference evidence="7 8" key="1">
    <citation type="submission" date="2019-04" db="EMBL/GenBank/DDBJ databases">
        <title>Genome sequence of Pelagicola litoralis CL-ES2.</title>
        <authorList>
            <person name="Cao J."/>
        </authorList>
    </citation>
    <scope>NUCLEOTIDE SEQUENCE [LARGE SCALE GENOMIC DNA]</scope>
    <source>
        <strain evidence="7 8">CL-ES2</strain>
    </source>
</reference>
<dbReference type="Proteomes" id="UP000306575">
    <property type="component" value="Unassembled WGS sequence"/>
</dbReference>
<dbReference type="EMBL" id="SULI01000003">
    <property type="protein sequence ID" value="TKZ21964.1"/>
    <property type="molecule type" value="Genomic_DNA"/>
</dbReference>
<evidence type="ECO:0000256" key="4">
    <source>
        <dbReference type="ARBA" id="ARBA00022989"/>
    </source>
</evidence>
<dbReference type="PANTHER" id="PTHR30086">
    <property type="entry name" value="ARGININE EXPORTER PROTEIN ARGO"/>
    <property type="match status" value="1"/>
</dbReference>
<accession>A0A4U7NAV2</accession>
<keyword evidence="2" id="KW-1003">Cell membrane</keyword>
<evidence type="ECO:0000313" key="7">
    <source>
        <dbReference type="EMBL" id="TKZ21964.1"/>
    </source>
</evidence>
<dbReference type="RefSeq" id="WP_138015286.1">
    <property type="nucleotide sequence ID" value="NZ_SULI01000003.1"/>
</dbReference>
<evidence type="ECO:0000256" key="2">
    <source>
        <dbReference type="ARBA" id="ARBA00022475"/>
    </source>
</evidence>
<comment type="caution">
    <text evidence="7">The sequence shown here is derived from an EMBL/GenBank/DDBJ whole genome shotgun (WGS) entry which is preliminary data.</text>
</comment>
<keyword evidence="4 6" id="KW-1133">Transmembrane helix</keyword>